<comment type="caution">
    <text evidence="2">The sequence shown here is derived from an EMBL/GenBank/DDBJ whole genome shotgun (WGS) entry which is preliminary data.</text>
</comment>
<dbReference type="EMBL" id="BGZK01003048">
    <property type="protein sequence ID" value="GBP98009.1"/>
    <property type="molecule type" value="Genomic_DNA"/>
</dbReference>
<feature type="region of interest" description="Disordered" evidence="1">
    <location>
        <begin position="1"/>
        <end position="20"/>
    </location>
</feature>
<protein>
    <submittedName>
        <fullName evidence="2">Uncharacterized protein</fullName>
    </submittedName>
</protein>
<dbReference type="Proteomes" id="UP000299102">
    <property type="component" value="Unassembled WGS sequence"/>
</dbReference>
<evidence type="ECO:0000313" key="2">
    <source>
        <dbReference type="EMBL" id="GBP98009.1"/>
    </source>
</evidence>
<evidence type="ECO:0000313" key="3">
    <source>
        <dbReference type="Proteomes" id="UP000299102"/>
    </source>
</evidence>
<gene>
    <name evidence="2" type="ORF">EVAR_94771_1</name>
</gene>
<organism evidence="2 3">
    <name type="scientific">Eumeta variegata</name>
    <name type="common">Bagworm moth</name>
    <name type="synonym">Eumeta japonica</name>
    <dbReference type="NCBI Taxonomy" id="151549"/>
    <lineage>
        <taxon>Eukaryota</taxon>
        <taxon>Metazoa</taxon>
        <taxon>Ecdysozoa</taxon>
        <taxon>Arthropoda</taxon>
        <taxon>Hexapoda</taxon>
        <taxon>Insecta</taxon>
        <taxon>Pterygota</taxon>
        <taxon>Neoptera</taxon>
        <taxon>Endopterygota</taxon>
        <taxon>Lepidoptera</taxon>
        <taxon>Glossata</taxon>
        <taxon>Ditrysia</taxon>
        <taxon>Tineoidea</taxon>
        <taxon>Psychidae</taxon>
        <taxon>Oiketicinae</taxon>
        <taxon>Eumeta</taxon>
    </lineage>
</organism>
<dbReference type="AlphaFoldDB" id="A0A4C2AFW9"/>
<keyword evidence="3" id="KW-1185">Reference proteome</keyword>
<evidence type="ECO:0000256" key="1">
    <source>
        <dbReference type="SAM" id="MobiDB-lite"/>
    </source>
</evidence>
<reference evidence="2 3" key="1">
    <citation type="journal article" date="2019" name="Commun. Biol.">
        <title>The bagworm genome reveals a unique fibroin gene that provides high tensile strength.</title>
        <authorList>
            <person name="Kono N."/>
            <person name="Nakamura H."/>
            <person name="Ohtoshi R."/>
            <person name="Tomita M."/>
            <person name="Numata K."/>
            <person name="Arakawa K."/>
        </authorList>
    </citation>
    <scope>NUCLEOTIDE SEQUENCE [LARGE SCALE GENOMIC DNA]</scope>
</reference>
<proteinExistence type="predicted"/>
<feature type="compositionally biased region" description="Low complexity" evidence="1">
    <location>
        <begin position="6"/>
        <end position="15"/>
    </location>
</feature>
<accession>A0A4C2AFW9</accession>
<sequence length="143" mass="15723">MRLQAEEQMLQEAELNSSPPPGRCHQIICVDVIAEPSTRSQSQARLVSMVSSNGAVGFHLSNLLKIKPPPLELKPMRYVSRKPATCGDLIHADKLPADPKVETEVAGAIPTLVLRLLNGLNIKAILCGWTILQFTRPCEDFEI</sequence>
<name>A0A4C2AFW9_EUMVA</name>